<dbReference type="Gene3D" id="3.40.190.10">
    <property type="entry name" value="Periplasmic binding protein-like II"/>
    <property type="match status" value="2"/>
</dbReference>
<reference evidence="3 4" key="1">
    <citation type="submission" date="2018-12" db="EMBL/GenBank/DDBJ databases">
        <title>Complete genome sequence of Haloplanus rallus MBLA0036.</title>
        <authorList>
            <person name="Nam Y.-d."/>
            <person name="Kang J."/>
            <person name="Chung W.-H."/>
            <person name="Park Y.S."/>
        </authorList>
    </citation>
    <scope>NUCLEOTIDE SEQUENCE [LARGE SCALE GENOMIC DNA]</scope>
    <source>
        <strain evidence="3 4">MBLA0036</strain>
    </source>
</reference>
<proteinExistence type="inferred from homology"/>
<name>A0A6B9F5M9_9EURY</name>
<accession>A0A6B9F5M9</accession>
<evidence type="ECO:0000256" key="2">
    <source>
        <dbReference type="SAM" id="MobiDB-lite"/>
    </source>
</evidence>
<dbReference type="Pfam" id="PF13531">
    <property type="entry name" value="SBP_bac_11"/>
    <property type="match status" value="1"/>
</dbReference>
<feature type="region of interest" description="Disordered" evidence="2">
    <location>
        <begin position="43"/>
        <end position="85"/>
    </location>
</feature>
<dbReference type="GO" id="GO:0030973">
    <property type="term" value="F:molybdate ion binding"/>
    <property type="evidence" value="ECO:0007669"/>
    <property type="project" value="TreeGrafter"/>
</dbReference>
<feature type="compositionally biased region" description="Low complexity" evidence="2">
    <location>
        <begin position="71"/>
        <end position="85"/>
    </location>
</feature>
<dbReference type="OrthoDB" id="7820at2157"/>
<dbReference type="KEGG" id="hra:EI982_02105"/>
<evidence type="ECO:0000313" key="4">
    <source>
        <dbReference type="Proteomes" id="UP000428325"/>
    </source>
</evidence>
<dbReference type="Proteomes" id="UP000428325">
    <property type="component" value="Chromosome"/>
</dbReference>
<comment type="similarity">
    <text evidence="1">Belongs to the bacterial solute-binding protein 1 family. WtpA subfamily.</text>
</comment>
<evidence type="ECO:0000313" key="3">
    <source>
        <dbReference type="EMBL" id="QGX93671.1"/>
    </source>
</evidence>
<dbReference type="SUPFAM" id="SSF53850">
    <property type="entry name" value="Periplasmic binding protein-like II"/>
    <property type="match status" value="1"/>
</dbReference>
<keyword evidence="4" id="KW-1185">Reference proteome</keyword>
<gene>
    <name evidence="3" type="ORF">EI982_02105</name>
</gene>
<feature type="region of interest" description="Disordered" evidence="2">
    <location>
        <begin position="1"/>
        <end position="26"/>
    </location>
</feature>
<dbReference type="EMBL" id="CP034345">
    <property type="protein sequence ID" value="QGX93671.1"/>
    <property type="molecule type" value="Genomic_DNA"/>
</dbReference>
<dbReference type="InterPro" id="IPR006311">
    <property type="entry name" value="TAT_signal"/>
</dbReference>
<dbReference type="GO" id="GO:0015689">
    <property type="term" value="P:molybdate ion transport"/>
    <property type="evidence" value="ECO:0007669"/>
    <property type="project" value="TreeGrafter"/>
</dbReference>
<dbReference type="CDD" id="cd13540">
    <property type="entry name" value="PBP2_ModA_WtpA"/>
    <property type="match status" value="1"/>
</dbReference>
<dbReference type="AlphaFoldDB" id="A0A6B9F5M9"/>
<protein>
    <submittedName>
        <fullName evidence="3">Extracellular solute-binding protein</fullName>
    </submittedName>
</protein>
<sequence length="387" mass="41420">MKQRKDAPSWLQAQKEHWKQVVRGRSRRDVLKGLGAAGMAGLAGCSGGGGGGSDPTATATATEESMDSGGEATDTPTETSTPESEVSGSMTIFHAGSLAAAFSEAEPTFEEEYGVDVNREPKGSVASTQKITQQGRRASVLGTSDFRLIRDRIVPDYGDWYTIFTTNSMSIQYREDSPGADEISKDNWWEVLSRDDVTIGHSDPAVDPGGYRAVMTQQLGAEEFDGSSLYDQSTYEKLRENSTVPTGTETKLKGQLESGALDYAFYYQSISSTADMPYIDLQPQVDLSQATSEYAEHYAKAEVETDSGTFTGAPIAYGMTVPNVAPNPEAGAAWIEYFGSDAGQSVLEELGLVPVDPIVVPQSGQDAVPDRVMNVASAKSNLGPLEL</sequence>
<dbReference type="PANTHER" id="PTHR30632:SF16">
    <property type="entry name" value="MOLYBDATE_TUNGSTATE-BINDING PROTEIN WTPA"/>
    <property type="match status" value="1"/>
</dbReference>
<organism evidence="3 4">
    <name type="scientific">Haloplanus rallus</name>
    <dbReference type="NCBI Taxonomy" id="1816183"/>
    <lineage>
        <taxon>Archaea</taxon>
        <taxon>Methanobacteriati</taxon>
        <taxon>Methanobacteriota</taxon>
        <taxon>Stenosarchaea group</taxon>
        <taxon>Halobacteria</taxon>
        <taxon>Halobacteriales</taxon>
        <taxon>Haloferacaceae</taxon>
        <taxon>Haloplanus</taxon>
    </lineage>
</organism>
<dbReference type="InterPro" id="IPR050682">
    <property type="entry name" value="ModA/WtpA"/>
</dbReference>
<dbReference type="PANTHER" id="PTHR30632">
    <property type="entry name" value="MOLYBDATE-BINDING PERIPLASMIC PROTEIN"/>
    <property type="match status" value="1"/>
</dbReference>
<feature type="compositionally biased region" description="Gly residues" evidence="2">
    <location>
        <begin position="44"/>
        <end position="53"/>
    </location>
</feature>
<evidence type="ECO:0000256" key="1">
    <source>
        <dbReference type="ARBA" id="ARBA00009438"/>
    </source>
</evidence>
<dbReference type="PROSITE" id="PS51318">
    <property type="entry name" value="TAT"/>
    <property type="match status" value="1"/>
</dbReference>